<reference evidence="2" key="1">
    <citation type="submission" date="2020-05" db="EMBL/GenBank/DDBJ databases">
        <authorList>
            <person name="Rincon C."/>
            <person name="Sanders R I."/>
            <person name="Robbins C."/>
            <person name="Chaturvedi A."/>
        </authorList>
    </citation>
    <scope>NUCLEOTIDE SEQUENCE</scope>
    <source>
        <strain evidence="2">CHB12</strain>
    </source>
</reference>
<gene>
    <name evidence="2" type="ORF">CHRIB12_LOCUS22425</name>
</gene>
<accession>A0A915ZW21</accession>
<organism evidence="2 3">
    <name type="scientific">Rhizophagus irregularis</name>
    <dbReference type="NCBI Taxonomy" id="588596"/>
    <lineage>
        <taxon>Eukaryota</taxon>
        <taxon>Fungi</taxon>
        <taxon>Fungi incertae sedis</taxon>
        <taxon>Mucoromycota</taxon>
        <taxon>Glomeromycotina</taxon>
        <taxon>Glomeromycetes</taxon>
        <taxon>Glomerales</taxon>
        <taxon>Glomeraceae</taxon>
        <taxon>Rhizophagus</taxon>
    </lineage>
</organism>
<dbReference type="Proteomes" id="UP000684084">
    <property type="component" value="Unassembled WGS sequence"/>
</dbReference>
<evidence type="ECO:0000313" key="2">
    <source>
        <dbReference type="EMBL" id="CAB5392493.1"/>
    </source>
</evidence>
<dbReference type="AlphaFoldDB" id="A0A915ZW21"/>
<evidence type="ECO:0000313" key="3">
    <source>
        <dbReference type="Proteomes" id="UP000684084"/>
    </source>
</evidence>
<evidence type="ECO:0000256" key="1">
    <source>
        <dbReference type="SAM" id="MobiDB-lite"/>
    </source>
</evidence>
<proteinExistence type="predicted"/>
<protein>
    <submittedName>
        <fullName evidence="2">Uncharacterized protein</fullName>
    </submittedName>
</protein>
<comment type="caution">
    <text evidence="2">The sequence shown here is derived from an EMBL/GenBank/DDBJ whole genome shotgun (WGS) entry which is preliminary data.</text>
</comment>
<feature type="compositionally biased region" description="Polar residues" evidence="1">
    <location>
        <begin position="80"/>
        <end position="90"/>
    </location>
</feature>
<name>A0A915ZW21_9GLOM</name>
<sequence length="127" mass="13949">MNNIQKELSYMSKDLTESELRESTNIASVNSIISLEEDDDTVNIDGDNNLNQTSPSENFSNTELAISNIVDLTAVDDTNGEMSSDITPVQEQPLDPADLDYDPNDVLNGFIGCERDTERNLTDSGKS</sequence>
<feature type="region of interest" description="Disordered" evidence="1">
    <location>
        <begin position="78"/>
        <end position="105"/>
    </location>
</feature>
<dbReference type="VEuPathDB" id="FungiDB:RhiirFUN_002957"/>
<dbReference type="EMBL" id="CAGKOT010000077">
    <property type="protein sequence ID" value="CAB5392493.1"/>
    <property type="molecule type" value="Genomic_DNA"/>
</dbReference>
<dbReference type="OrthoDB" id="2432128at2759"/>